<keyword evidence="1" id="KW-0677">Repeat</keyword>
<reference evidence="3 4" key="1">
    <citation type="submission" date="2017-10" db="EMBL/GenBank/DDBJ databases">
        <title>Comparative genomics in systemic dimorphic fungi from Ajellomycetaceae.</title>
        <authorList>
            <person name="Munoz J.F."/>
            <person name="Mcewen J.G."/>
            <person name="Clay O.K."/>
            <person name="Cuomo C.A."/>
        </authorList>
    </citation>
    <scope>NUCLEOTIDE SEQUENCE [LARGE SCALE GENOMIC DNA]</scope>
    <source>
        <strain evidence="3 4">UAMH4076</strain>
    </source>
</reference>
<evidence type="ECO:0000256" key="1">
    <source>
        <dbReference type="ARBA" id="ARBA00022737"/>
    </source>
</evidence>
<dbReference type="AlphaFoldDB" id="A0A2B7ZT40"/>
<dbReference type="PANTHER" id="PTHR10039">
    <property type="entry name" value="AMELOGENIN"/>
    <property type="match status" value="1"/>
</dbReference>
<sequence>MLLGKLDLRYVVRDFDCYEDIGVKVNLTSPYRDQKDRIPDRIPGTCEWFVEYELFRDWKESRSSKVLWVSADPGCGKSVLAKYLADSILAPGESRMTCYFLFKDDSEPKECYYCFVLYSTTTLFAETYSAL</sequence>
<proteinExistence type="predicted"/>
<evidence type="ECO:0000259" key="2">
    <source>
        <dbReference type="Pfam" id="PF24883"/>
    </source>
</evidence>
<organism evidence="3 4">
    <name type="scientific">[Emmonsia] crescens</name>
    <dbReference type="NCBI Taxonomy" id="73230"/>
    <lineage>
        <taxon>Eukaryota</taxon>
        <taxon>Fungi</taxon>
        <taxon>Dikarya</taxon>
        <taxon>Ascomycota</taxon>
        <taxon>Pezizomycotina</taxon>
        <taxon>Eurotiomycetes</taxon>
        <taxon>Eurotiomycetidae</taxon>
        <taxon>Onygenales</taxon>
        <taxon>Ajellomycetaceae</taxon>
        <taxon>Emergomyces</taxon>
    </lineage>
</organism>
<dbReference type="STRING" id="73230.A0A2B7ZT40"/>
<evidence type="ECO:0000313" key="3">
    <source>
        <dbReference type="EMBL" id="PGH36358.1"/>
    </source>
</evidence>
<dbReference type="EMBL" id="PDND01000009">
    <property type="protein sequence ID" value="PGH36358.1"/>
    <property type="molecule type" value="Genomic_DNA"/>
</dbReference>
<keyword evidence="4" id="KW-1185">Reference proteome</keyword>
<comment type="caution">
    <text evidence="3">The sequence shown here is derived from an EMBL/GenBank/DDBJ whole genome shotgun (WGS) entry which is preliminary data.</text>
</comment>
<evidence type="ECO:0000313" key="4">
    <source>
        <dbReference type="Proteomes" id="UP000226031"/>
    </source>
</evidence>
<dbReference type="PANTHER" id="PTHR10039:SF14">
    <property type="entry name" value="NACHT DOMAIN-CONTAINING PROTEIN"/>
    <property type="match status" value="1"/>
</dbReference>
<gene>
    <name evidence="3" type="ORF">GX50_00863</name>
</gene>
<feature type="domain" description="Nephrocystin 3-like N-terminal" evidence="2">
    <location>
        <begin position="44"/>
        <end position="110"/>
    </location>
</feature>
<protein>
    <recommendedName>
        <fullName evidence="2">Nephrocystin 3-like N-terminal domain-containing protein</fullName>
    </recommendedName>
</protein>
<dbReference type="InterPro" id="IPR027417">
    <property type="entry name" value="P-loop_NTPase"/>
</dbReference>
<dbReference type="Proteomes" id="UP000226031">
    <property type="component" value="Unassembled WGS sequence"/>
</dbReference>
<dbReference type="Pfam" id="PF24883">
    <property type="entry name" value="NPHP3_N"/>
    <property type="match status" value="1"/>
</dbReference>
<accession>A0A2B7ZT40</accession>
<dbReference type="InterPro" id="IPR056884">
    <property type="entry name" value="NPHP3-like_N"/>
</dbReference>
<dbReference type="Gene3D" id="3.40.50.300">
    <property type="entry name" value="P-loop containing nucleotide triphosphate hydrolases"/>
    <property type="match status" value="1"/>
</dbReference>
<name>A0A2B7ZT40_9EURO</name>